<comment type="caution">
    <text evidence="1">The sequence shown here is derived from an EMBL/GenBank/DDBJ whole genome shotgun (WGS) entry which is preliminary data.</text>
</comment>
<gene>
    <name evidence="1" type="ORF">IAC77_04375</name>
</gene>
<sequence>NMLYKDAQPCPANSYCPGMTSMPACSSGEYTETNGINSCPANYGTSPAMSDAAADCYLTTTAKNFVATPNAAQTTCTPGGYCVGGVKVNYGSTGGRTPAAKGYYVSTTGATTQTPCAAGTYTSSTGQTKCTDAAAGTYTTGCQITSKNTACTGTSVCAKNTYSNARASVCISCNTADGYGNSGTTAANHAGQASCKVTCSGGQYVPTAGGGCVNVGVGYWGDGGTVSETATLARNSCESGLTTIGSGAGADEAGDCGRVLNIGSQKIYLRSDKKTDRALHVDINGNVFYGNMSTTIDGPLKINYNGTTYSVYDDSME</sequence>
<evidence type="ECO:0000313" key="1">
    <source>
        <dbReference type="EMBL" id="MBO8407664.1"/>
    </source>
</evidence>
<evidence type="ECO:0000313" key="2">
    <source>
        <dbReference type="Proteomes" id="UP000721442"/>
    </source>
</evidence>
<dbReference type="Proteomes" id="UP000721442">
    <property type="component" value="Unassembled WGS sequence"/>
</dbReference>
<dbReference type="SMART" id="SM01411">
    <property type="entry name" value="Ephrin_rec_like"/>
    <property type="match status" value="2"/>
</dbReference>
<protein>
    <submittedName>
        <fullName evidence="1">Uncharacterized protein</fullName>
    </submittedName>
</protein>
<dbReference type="AlphaFoldDB" id="A0A940DFT0"/>
<organism evidence="1 2">
    <name type="scientific">Candidatus Enterousia excrementavium</name>
    <dbReference type="NCBI Taxonomy" id="2840789"/>
    <lineage>
        <taxon>Bacteria</taxon>
        <taxon>Pseudomonadati</taxon>
        <taxon>Pseudomonadota</taxon>
        <taxon>Alphaproteobacteria</taxon>
        <taxon>Candidatus Enterousia</taxon>
    </lineage>
</organism>
<accession>A0A940DFT0</accession>
<feature type="non-terminal residue" evidence="1">
    <location>
        <position position="1"/>
    </location>
</feature>
<name>A0A940DFT0_9PROT</name>
<dbReference type="EMBL" id="JADINE010000052">
    <property type="protein sequence ID" value="MBO8407664.1"/>
    <property type="molecule type" value="Genomic_DNA"/>
</dbReference>
<proteinExistence type="predicted"/>
<reference evidence="1" key="2">
    <citation type="journal article" date="2021" name="PeerJ">
        <title>Extensive microbial diversity within the chicken gut microbiome revealed by metagenomics and culture.</title>
        <authorList>
            <person name="Gilroy R."/>
            <person name="Ravi A."/>
            <person name="Getino M."/>
            <person name="Pursley I."/>
            <person name="Horton D.L."/>
            <person name="Alikhan N.F."/>
            <person name="Baker D."/>
            <person name="Gharbi K."/>
            <person name="Hall N."/>
            <person name="Watson M."/>
            <person name="Adriaenssens E.M."/>
            <person name="Foster-Nyarko E."/>
            <person name="Jarju S."/>
            <person name="Secka A."/>
            <person name="Antonio M."/>
            <person name="Oren A."/>
            <person name="Chaudhuri R.R."/>
            <person name="La Ragione R."/>
            <person name="Hildebrand F."/>
            <person name="Pallen M.J."/>
        </authorList>
    </citation>
    <scope>NUCLEOTIDE SEQUENCE</scope>
    <source>
        <strain evidence="1">B1-16210</strain>
    </source>
</reference>
<reference evidence="1" key="1">
    <citation type="submission" date="2020-10" db="EMBL/GenBank/DDBJ databases">
        <authorList>
            <person name="Gilroy R."/>
        </authorList>
    </citation>
    <scope>NUCLEOTIDE SEQUENCE</scope>
    <source>
        <strain evidence="1">B1-16210</strain>
    </source>
</reference>